<evidence type="ECO:0000313" key="3">
    <source>
        <dbReference type="Proteomes" id="UP001204015"/>
    </source>
</evidence>
<evidence type="ECO:0000313" key="2">
    <source>
        <dbReference type="EMBL" id="MCO6025329.1"/>
    </source>
</evidence>
<keyword evidence="1" id="KW-0732">Signal</keyword>
<protein>
    <recommendedName>
        <fullName evidence="4">Lipoprotein</fullName>
    </recommendedName>
</protein>
<name>A0ABT1BW72_9BACT</name>
<comment type="caution">
    <text evidence="2">The sequence shown here is derived from an EMBL/GenBank/DDBJ whole genome shotgun (WGS) entry which is preliminary data.</text>
</comment>
<dbReference type="Proteomes" id="UP001204015">
    <property type="component" value="Unassembled WGS sequence"/>
</dbReference>
<accession>A0ABT1BW72</accession>
<feature type="signal peptide" evidence="1">
    <location>
        <begin position="1"/>
        <end position="22"/>
    </location>
</feature>
<sequence length="224" mass="25743">MKRILIIIAPIILILMMVACNSDDDLTPSDPEQSDFPQGTSDYDKEFEDFFKEYGTQVLYKFSENDFRWNVTSYLPFYANEADTAYIRDAWKFIKDNCLSIWSEDFLKKCLPYHLLLASKIYSNSVQYVTTDASGDYVKDTIQVPKNAMYGLNHITFGMVNSQIEHLTTDEKKQLIGDMAFALIGYATSKGILVIPDEFKTLHDKYISHNGESLAYVLAWKKLT</sequence>
<keyword evidence="3" id="KW-1185">Reference proteome</keyword>
<reference evidence="2 3" key="1">
    <citation type="submission" date="2022-06" db="EMBL/GenBank/DDBJ databases">
        <title>A taxonomic note on the genus Prevotella: Description of four novel genera and emended description of the genera Hallella and Xylanibacter.</title>
        <authorList>
            <person name="Hitch T.C.A."/>
        </authorList>
    </citation>
    <scope>NUCLEOTIDE SEQUENCE [LARGE SCALE GENOMIC DNA]</scope>
    <source>
        <strain evidence="2 3">DSM 100619</strain>
    </source>
</reference>
<gene>
    <name evidence="2" type="ORF">NG821_05660</name>
</gene>
<dbReference type="Gene3D" id="3.40.390.70">
    <property type="match status" value="1"/>
</dbReference>
<evidence type="ECO:0000256" key="1">
    <source>
        <dbReference type="SAM" id="SignalP"/>
    </source>
</evidence>
<evidence type="ECO:0008006" key="4">
    <source>
        <dbReference type="Google" id="ProtNLM"/>
    </source>
</evidence>
<dbReference type="PROSITE" id="PS51257">
    <property type="entry name" value="PROKAR_LIPOPROTEIN"/>
    <property type="match status" value="1"/>
</dbReference>
<feature type="chain" id="PRO_5045169863" description="Lipoprotein" evidence="1">
    <location>
        <begin position="23"/>
        <end position="224"/>
    </location>
</feature>
<dbReference type="RefSeq" id="WP_252760688.1">
    <property type="nucleotide sequence ID" value="NZ_JAMXLY010000015.1"/>
</dbReference>
<dbReference type="EMBL" id="JAMXLY010000015">
    <property type="protein sequence ID" value="MCO6025329.1"/>
    <property type="molecule type" value="Genomic_DNA"/>
</dbReference>
<organism evidence="2 3">
    <name type="scientific">Segatella cerevisiae</name>
    <dbReference type="NCBI Taxonomy" id="2053716"/>
    <lineage>
        <taxon>Bacteria</taxon>
        <taxon>Pseudomonadati</taxon>
        <taxon>Bacteroidota</taxon>
        <taxon>Bacteroidia</taxon>
        <taxon>Bacteroidales</taxon>
        <taxon>Prevotellaceae</taxon>
        <taxon>Segatella</taxon>
    </lineage>
</organism>
<proteinExistence type="predicted"/>